<dbReference type="Proteomes" id="UP001440612">
    <property type="component" value="Chromosome"/>
</dbReference>
<gene>
    <name evidence="2" type="ORF">AABB29_07255</name>
</gene>
<name>A0ABZ2V8U9_9RHOB</name>
<evidence type="ECO:0000313" key="2">
    <source>
        <dbReference type="EMBL" id="WZC50420.1"/>
    </source>
</evidence>
<keyword evidence="1" id="KW-0812">Transmembrane</keyword>
<evidence type="ECO:0008006" key="4">
    <source>
        <dbReference type="Google" id="ProtNLM"/>
    </source>
</evidence>
<feature type="transmembrane region" description="Helical" evidence="1">
    <location>
        <begin position="72"/>
        <end position="93"/>
    </location>
</feature>
<dbReference type="EMBL" id="CP150951">
    <property type="protein sequence ID" value="WZC50420.1"/>
    <property type="molecule type" value="Genomic_DNA"/>
</dbReference>
<keyword evidence="3" id="KW-1185">Reference proteome</keyword>
<proteinExistence type="predicted"/>
<protein>
    <recommendedName>
        <fullName evidence="4">Branched-chain amino acid transport system / permease component</fullName>
    </recommendedName>
</protein>
<evidence type="ECO:0000256" key="1">
    <source>
        <dbReference type="SAM" id="Phobius"/>
    </source>
</evidence>
<accession>A0ABZ2V8U9</accession>
<sequence>MLVIAISVVGGVLGACLPLRWGLIGFLSSVFLLFALQAGINVAGGFAGASIEESLLLFNGSYLSYLGFNLQITYRAFTGPILALTIPFIFRLFRRD</sequence>
<organism evidence="2 3">
    <name type="scientific">Yoonia phaeophyticola</name>
    <dbReference type="NCBI Taxonomy" id="3137369"/>
    <lineage>
        <taxon>Bacteria</taxon>
        <taxon>Pseudomonadati</taxon>
        <taxon>Pseudomonadota</taxon>
        <taxon>Alphaproteobacteria</taxon>
        <taxon>Rhodobacterales</taxon>
        <taxon>Paracoccaceae</taxon>
        <taxon>Yoonia</taxon>
    </lineage>
</organism>
<evidence type="ECO:0000313" key="3">
    <source>
        <dbReference type="Proteomes" id="UP001440612"/>
    </source>
</evidence>
<keyword evidence="1" id="KW-0472">Membrane</keyword>
<dbReference type="RefSeq" id="WP_341368522.1">
    <property type="nucleotide sequence ID" value="NZ_CP150951.2"/>
</dbReference>
<reference evidence="3" key="1">
    <citation type="submission" date="2024-04" db="EMBL/GenBank/DDBJ databases">
        <title>Phylogenomic analyses of a clade within the roseobacter group suggest taxonomic reassignments of species of the genera Aestuariivita, Citreicella, Loktanella, Nautella, Pelagibaca, Ruegeria, Thalassobius, Thiobacimonas and Tropicibacter, and the proposal o.</title>
        <authorList>
            <person name="Jeon C.O."/>
        </authorList>
    </citation>
    <scope>NUCLEOTIDE SEQUENCE [LARGE SCALE GENOMIC DNA]</scope>
    <source>
        <strain evidence="3">BS5-3</strain>
    </source>
</reference>
<keyword evidence="1" id="KW-1133">Transmembrane helix</keyword>
<feature type="transmembrane region" description="Helical" evidence="1">
    <location>
        <begin position="24"/>
        <end position="51"/>
    </location>
</feature>